<evidence type="ECO:0000313" key="2">
    <source>
        <dbReference type="EMBL" id="DAE31563.1"/>
    </source>
</evidence>
<proteinExistence type="predicted"/>
<name>A0A8S5RK51_9VIRU</name>
<organism evidence="2">
    <name type="scientific">virus sp. ctBM815</name>
    <dbReference type="NCBI Taxonomy" id="2825806"/>
    <lineage>
        <taxon>Viruses</taxon>
    </lineage>
</organism>
<protein>
    <submittedName>
        <fullName evidence="2">Uncharacterized protein</fullName>
    </submittedName>
</protein>
<dbReference type="EMBL" id="BK059109">
    <property type="protein sequence ID" value="DAE31563.1"/>
    <property type="molecule type" value="Genomic_DNA"/>
</dbReference>
<accession>A0A8S5RK51</accession>
<evidence type="ECO:0000256" key="1">
    <source>
        <dbReference type="SAM" id="MobiDB-lite"/>
    </source>
</evidence>
<reference evidence="2" key="1">
    <citation type="journal article" date="2021" name="Proc. Natl. Acad. Sci. U.S.A.">
        <title>A Catalog of Tens of Thousands of Viruses from Human Metagenomes Reveals Hidden Associations with Chronic Diseases.</title>
        <authorList>
            <person name="Tisza M.J."/>
            <person name="Buck C.B."/>
        </authorList>
    </citation>
    <scope>NUCLEOTIDE SEQUENCE</scope>
    <source>
        <strain evidence="2">CtBM815</strain>
    </source>
</reference>
<sequence>MDETNDLTNKDSINDDDQSRDIGDRADNTWDVMQLSISKKDNVAFRAKLFLSLIEKGKFVLDPETGEREYETQFNDIISDVPLYWSYSEAWSSILKNLWMCESYDNIDPNTGVFAANSIRGKVK</sequence>
<feature type="region of interest" description="Disordered" evidence="1">
    <location>
        <begin position="1"/>
        <end position="24"/>
    </location>
</feature>
<feature type="compositionally biased region" description="Basic and acidic residues" evidence="1">
    <location>
        <begin position="8"/>
        <end position="24"/>
    </location>
</feature>